<dbReference type="Proteomes" id="UP000654075">
    <property type="component" value="Unassembled WGS sequence"/>
</dbReference>
<dbReference type="EMBL" id="CAJNNW010035000">
    <property type="protein sequence ID" value="CAE8725124.1"/>
    <property type="molecule type" value="Genomic_DNA"/>
</dbReference>
<reference evidence="1" key="1">
    <citation type="submission" date="2021-02" db="EMBL/GenBank/DDBJ databases">
        <authorList>
            <person name="Dougan E. K."/>
            <person name="Rhodes N."/>
            <person name="Thang M."/>
            <person name="Chan C."/>
        </authorList>
    </citation>
    <scope>NUCLEOTIDE SEQUENCE</scope>
</reference>
<protein>
    <submittedName>
        <fullName evidence="1">Uncharacterized protein</fullName>
    </submittedName>
</protein>
<sequence length="135" mass="14274">MQGFGQFQAELAIHGRRCEPVTSAHGPTISSGVGGAIAMGNSQPSFELNVLLSLGPTPTEAEVSSVLQADLGSWRKNPRLATVALHSLAKKRLPHVSVHVLTAMQANRVEVDVYHCNAAIVLAQKAANGSWHSIC</sequence>
<evidence type="ECO:0000313" key="1">
    <source>
        <dbReference type="EMBL" id="CAE8598896.1"/>
    </source>
</evidence>
<name>A0A813EMJ2_POLGL</name>
<accession>A0A813EMJ2</accession>
<dbReference type="AlphaFoldDB" id="A0A813EMJ2"/>
<comment type="caution">
    <text evidence="1">The sequence shown here is derived from an EMBL/GenBank/DDBJ whole genome shotgun (WGS) entry which is preliminary data.</text>
</comment>
<dbReference type="EMBL" id="CAJNNV010010656">
    <property type="protein sequence ID" value="CAE8598896.1"/>
    <property type="molecule type" value="Genomic_DNA"/>
</dbReference>
<gene>
    <name evidence="1" type="ORF">PGLA1383_LOCUS17294</name>
    <name evidence="2" type="ORF">PGLA2088_LOCUS43988</name>
</gene>
<dbReference type="Proteomes" id="UP000626109">
    <property type="component" value="Unassembled WGS sequence"/>
</dbReference>
<evidence type="ECO:0000313" key="3">
    <source>
        <dbReference type="Proteomes" id="UP000654075"/>
    </source>
</evidence>
<keyword evidence="3" id="KW-1185">Reference proteome</keyword>
<evidence type="ECO:0000313" key="2">
    <source>
        <dbReference type="EMBL" id="CAE8725124.1"/>
    </source>
</evidence>
<organism evidence="1 3">
    <name type="scientific">Polarella glacialis</name>
    <name type="common">Dinoflagellate</name>
    <dbReference type="NCBI Taxonomy" id="89957"/>
    <lineage>
        <taxon>Eukaryota</taxon>
        <taxon>Sar</taxon>
        <taxon>Alveolata</taxon>
        <taxon>Dinophyceae</taxon>
        <taxon>Suessiales</taxon>
        <taxon>Suessiaceae</taxon>
        <taxon>Polarella</taxon>
    </lineage>
</organism>
<proteinExistence type="predicted"/>